<protein>
    <submittedName>
        <fullName evidence="1">Uncharacterized protein</fullName>
    </submittedName>
</protein>
<dbReference type="InterPro" id="IPR055336">
    <property type="entry name" value="At4g00755-like"/>
</dbReference>
<organism evidence="1 2">
    <name type="scientific">Stylonychia lemnae</name>
    <name type="common">Ciliate</name>
    <dbReference type="NCBI Taxonomy" id="5949"/>
    <lineage>
        <taxon>Eukaryota</taxon>
        <taxon>Sar</taxon>
        <taxon>Alveolata</taxon>
        <taxon>Ciliophora</taxon>
        <taxon>Intramacronucleata</taxon>
        <taxon>Spirotrichea</taxon>
        <taxon>Stichotrichia</taxon>
        <taxon>Sporadotrichida</taxon>
        <taxon>Oxytrichidae</taxon>
        <taxon>Stylonychinae</taxon>
        <taxon>Stylonychia</taxon>
    </lineage>
</organism>
<dbReference type="Proteomes" id="UP000039865">
    <property type="component" value="Unassembled WGS sequence"/>
</dbReference>
<evidence type="ECO:0000313" key="2">
    <source>
        <dbReference type="Proteomes" id="UP000039865"/>
    </source>
</evidence>
<evidence type="ECO:0000313" key="1">
    <source>
        <dbReference type="EMBL" id="CDW87226.1"/>
    </source>
</evidence>
<keyword evidence="2" id="KW-1185">Reference proteome</keyword>
<sequence length="351" mass="41657">MLAKVYQVNFRIRIQFGFIFQEIGCKTSKKKKFVIEKSQIIRFFDQPLSSSKKYRKFDYYWRSKRTKGILDQEHLVYKLASRDHPEKALIVSIVLLVFQGNYNLKDEIFPPQQIQIEVGNELGKYHYKSKVFAVKYDGSKEQTFSLLPDLVCGEFIKITLLGKPNVERHEQDRYIAIRYVGVVGKKIDDIQATAITNLFINEEVHINQSESDLNQKLLQREIGISKQKQEDRYGVVDYYATMIVFKMMDHLQNDQEERYSFLKELKSQEFHFRQIKSEVERYIRCLGVDAWIFLKAFKLDLEYFEYEIEQALISYCSVSQAFNIFCKTCKIIKVRSNQKLDLLRMVKKKLN</sequence>
<dbReference type="PANTHER" id="PTHR39741">
    <property type="entry name" value="F-BOX DOMAIN CONTAINING PROTEIN, EXPRESSED"/>
    <property type="match status" value="1"/>
</dbReference>
<accession>A0A078AYL5</accession>
<name>A0A078AYL5_STYLE</name>
<dbReference type="InParanoid" id="A0A078AYL5"/>
<dbReference type="OrthoDB" id="63379at2759"/>
<dbReference type="EMBL" id="CCKQ01015415">
    <property type="protein sequence ID" value="CDW87226.1"/>
    <property type="molecule type" value="Genomic_DNA"/>
</dbReference>
<gene>
    <name evidence="1" type="primary">Contig12764.g13613</name>
    <name evidence="1" type="ORF">STYLEM_16329</name>
</gene>
<dbReference type="PANTHER" id="PTHR39741:SF2">
    <property type="entry name" value="F-BOX DOMAIN-CONTAINING PROTEIN"/>
    <property type="match status" value="1"/>
</dbReference>
<dbReference type="AlphaFoldDB" id="A0A078AYL5"/>
<reference evidence="1 2" key="1">
    <citation type="submission" date="2014-06" db="EMBL/GenBank/DDBJ databases">
        <authorList>
            <person name="Swart Estienne"/>
        </authorList>
    </citation>
    <scope>NUCLEOTIDE SEQUENCE [LARGE SCALE GENOMIC DNA]</scope>
    <source>
        <strain evidence="1 2">130c</strain>
    </source>
</reference>
<proteinExistence type="predicted"/>